<keyword evidence="1" id="KW-0812">Transmembrane</keyword>
<dbReference type="Proteomes" id="UP001142393">
    <property type="component" value="Unassembled WGS sequence"/>
</dbReference>
<evidence type="ECO:0000256" key="1">
    <source>
        <dbReference type="SAM" id="Phobius"/>
    </source>
</evidence>
<sequence length="219" mass="24363">MAHHTRSYNNTYHTNDNELISLGVIIGVALYRRLMEILIIISPSSFPPKLNLPDKLLRYLRGICWSKNAARHTHTQSQSIMRITNLITLLVLSFAMVDAAAVLNVVHSKRQAGGITKSGIRKPLSSLKKASPKKATVKNPLRAPADLSNESESHEQIVQFLHQQKIWDALDLAKYLKADSDSSNPHKNDQITLHFSIAGPEKCDAFFKDLNLSAGFALS</sequence>
<reference evidence="2 3" key="1">
    <citation type="journal article" date="2023" name="Proc. Natl. Acad. Sci. U.S.A.">
        <title>A global phylogenomic analysis of the shiitake genus Lentinula.</title>
        <authorList>
            <person name="Sierra-Patev S."/>
            <person name="Min B."/>
            <person name="Naranjo-Ortiz M."/>
            <person name="Looney B."/>
            <person name="Konkel Z."/>
            <person name="Slot J.C."/>
            <person name="Sakamoto Y."/>
            <person name="Steenwyk J.L."/>
            <person name="Rokas A."/>
            <person name="Carro J."/>
            <person name="Camarero S."/>
            <person name="Ferreira P."/>
            <person name="Molpeceres G."/>
            <person name="Ruiz-Duenas F.J."/>
            <person name="Serrano A."/>
            <person name="Henrissat B."/>
            <person name="Drula E."/>
            <person name="Hughes K.W."/>
            <person name="Mata J.L."/>
            <person name="Ishikawa N.K."/>
            <person name="Vargas-Isla R."/>
            <person name="Ushijima S."/>
            <person name="Smith C.A."/>
            <person name="Donoghue J."/>
            <person name="Ahrendt S."/>
            <person name="Andreopoulos W."/>
            <person name="He G."/>
            <person name="LaButti K."/>
            <person name="Lipzen A."/>
            <person name="Ng V."/>
            <person name="Riley R."/>
            <person name="Sandor L."/>
            <person name="Barry K."/>
            <person name="Martinez A.T."/>
            <person name="Xiao Y."/>
            <person name="Gibbons J.G."/>
            <person name="Terashima K."/>
            <person name="Grigoriev I.V."/>
            <person name="Hibbett D."/>
        </authorList>
    </citation>
    <scope>NUCLEOTIDE SEQUENCE [LARGE SCALE GENOMIC DNA]</scope>
    <source>
        <strain evidence="2 3">TFB7810</strain>
    </source>
</reference>
<feature type="transmembrane region" description="Helical" evidence="1">
    <location>
        <begin position="20"/>
        <end position="41"/>
    </location>
</feature>
<comment type="caution">
    <text evidence="2">The sequence shown here is derived from an EMBL/GenBank/DDBJ whole genome shotgun (WGS) entry which is preliminary data.</text>
</comment>
<feature type="transmembrane region" description="Helical" evidence="1">
    <location>
        <begin position="86"/>
        <end position="106"/>
    </location>
</feature>
<dbReference type="AlphaFoldDB" id="A0A9W8TTY9"/>
<organism evidence="2 3">
    <name type="scientific">Lentinula detonsa</name>
    <dbReference type="NCBI Taxonomy" id="2804962"/>
    <lineage>
        <taxon>Eukaryota</taxon>
        <taxon>Fungi</taxon>
        <taxon>Dikarya</taxon>
        <taxon>Basidiomycota</taxon>
        <taxon>Agaricomycotina</taxon>
        <taxon>Agaricomycetes</taxon>
        <taxon>Agaricomycetidae</taxon>
        <taxon>Agaricales</taxon>
        <taxon>Marasmiineae</taxon>
        <taxon>Omphalotaceae</taxon>
        <taxon>Lentinula</taxon>
    </lineage>
</organism>
<name>A0A9W8TTY9_9AGAR</name>
<accession>A0A9W8TTY9</accession>
<keyword evidence="3" id="KW-1185">Reference proteome</keyword>
<keyword evidence="1" id="KW-0472">Membrane</keyword>
<keyword evidence="1" id="KW-1133">Transmembrane helix</keyword>
<evidence type="ECO:0000313" key="2">
    <source>
        <dbReference type="EMBL" id="KAJ3740628.1"/>
    </source>
</evidence>
<dbReference type="EMBL" id="JANVFU010000014">
    <property type="protein sequence ID" value="KAJ3740628.1"/>
    <property type="molecule type" value="Genomic_DNA"/>
</dbReference>
<protein>
    <submittedName>
        <fullName evidence="2">Uncharacterized protein</fullName>
    </submittedName>
</protein>
<gene>
    <name evidence="2" type="ORF">DFH05DRAFT_1463164</name>
</gene>
<proteinExistence type="predicted"/>
<evidence type="ECO:0000313" key="3">
    <source>
        <dbReference type="Proteomes" id="UP001142393"/>
    </source>
</evidence>